<keyword evidence="5" id="KW-1185">Reference proteome</keyword>
<evidence type="ECO:0000256" key="2">
    <source>
        <dbReference type="SAM" id="MobiDB-lite"/>
    </source>
</evidence>
<accession>A0AAV6QW77</accession>
<feature type="region of interest" description="Disordered" evidence="2">
    <location>
        <begin position="1"/>
        <end position="21"/>
    </location>
</feature>
<dbReference type="EMBL" id="JAGKHQ010000015">
    <property type="protein sequence ID" value="KAG7496429.1"/>
    <property type="molecule type" value="Genomic_DNA"/>
</dbReference>
<evidence type="ECO:0000256" key="1">
    <source>
        <dbReference type="SAM" id="Coils"/>
    </source>
</evidence>
<protein>
    <submittedName>
        <fullName evidence="4">Zinc finger protein 3-like isoform X2</fullName>
    </submittedName>
</protein>
<keyword evidence="1" id="KW-0175">Coiled coil</keyword>
<feature type="compositionally biased region" description="Polar residues" evidence="2">
    <location>
        <begin position="154"/>
        <end position="168"/>
    </location>
</feature>
<organism evidence="4 5">
    <name type="scientific">Solea senegalensis</name>
    <name type="common">Senegalese sole</name>
    <dbReference type="NCBI Taxonomy" id="28829"/>
    <lineage>
        <taxon>Eukaryota</taxon>
        <taxon>Metazoa</taxon>
        <taxon>Chordata</taxon>
        <taxon>Craniata</taxon>
        <taxon>Vertebrata</taxon>
        <taxon>Euteleostomi</taxon>
        <taxon>Actinopterygii</taxon>
        <taxon>Neopterygii</taxon>
        <taxon>Teleostei</taxon>
        <taxon>Neoteleostei</taxon>
        <taxon>Acanthomorphata</taxon>
        <taxon>Carangaria</taxon>
        <taxon>Pleuronectiformes</taxon>
        <taxon>Pleuronectoidei</taxon>
        <taxon>Soleidae</taxon>
        <taxon>Solea</taxon>
    </lineage>
</organism>
<dbReference type="SMART" id="SM00355">
    <property type="entry name" value="ZnF_C2H2"/>
    <property type="match status" value="2"/>
</dbReference>
<sequence length="433" mass="48625">MRNKNGEVVNKQTDRQTDRQTDMFCWTDGSSENLRGLENTSKAEILRGIVAEKMSTAAKEILAVVERTVTGYEEEVAGLRLEIDRQKQQLRVLLQPRVKLERTALITDVGTRDVDLDKDEEQQTQQSVGGDSGSADFLCYGDGDDFGSDDEEQTVQPETNSPQKQQDLQDPDFQIESSSVKRKPGRPRINDSESNHLDLKLRLLHGAQVDRLSNAVLKKCPLLELQCPRGLQEADFLQLLHSTFPQLPPHKHVDVFVSDRSRRLFPLRTRTLTPEEILTAIRSSGAGKSALYLRLKRDEAEGKEEAELHMLPGNKKEDITATEQEAGSSLRADARAVSSPSQQSDWKPPKKTRRTEAPGGHSTTPSKLRCHVCGRSYKFRGGFFKHAWSHVDELLRECGVCGARLDSVDELKAHLRRQHEMHDCALCGKSIVV</sequence>
<gene>
    <name evidence="4" type="ORF">JOB18_019011</name>
</gene>
<evidence type="ECO:0000313" key="4">
    <source>
        <dbReference type="EMBL" id="KAG7496429.1"/>
    </source>
</evidence>
<evidence type="ECO:0000259" key="3">
    <source>
        <dbReference type="PROSITE" id="PS00028"/>
    </source>
</evidence>
<feature type="region of interest" description="Disordered" evidence="2">
    <location>
        <begin position="116"/>
        <end position="172"/>
    </location>
</feature>
<feature type="compositionally biased region" description="Acidic residues" evidence="2">
    <location>
        <begin position="142"/>
        <end position="153"/>
    </location>
</feature>
<reference evidence="4 5" key="1">
    <citation type="journal article" date="2021" name="Sci. Rep.">
        <title>Chromosome anchoring in Senegalese sole (Solea senegalensis) reveals sex-associated markers and genome rearrangements in flatfish.</title>
        <authorList>
            <person name="Guerrero-Cozar I."/>
            <person name="Gomez-Garrido J."/>
            <person name="Berbel C."/>
            <person name="Martinez-Blanch J.F."/>
            <person name="Alioto T."/>
            <person name="Claros M.G."/>
            <person name="Gagnaire P.A."/>
            <person name="Manchado M."/>
        </authorList>
    </citation>
    <scope>NUCLEOTIDE SEQUENCE [LARGE SCALE GENOMIC DNA]</scope>
    <source>
        <strain evidence="4">Sse05_10M</strain>
    </source>
</reference>
<proteinExistence type="predicted"/>
<dbReference type="PROSITE" id="PS00028">
    <property type="entry name" value="ZINC_FINGER_C2H2_1"/>
    <property type="match status" value="2"/>
</dbReference>
<evidence type="ECO:0000313" key="5">
    <source>
        <dbReference type="Proteomes" id="UP000693946"/>
    </source>
</evidence>
<feature type="region of interest" description="Disordered" evidence="2">
    <location>
        <begin position="303"/>
        <end position="365"/>
    </location>
</feature>
<name>A0AAV6QW77_SOLSE</name>
<dbReference type="Proteomes" id="UP000693946">
    <property type="component" value="Linkage Group LG3"/>
</dbReference>
<feature type="compositionally biased region" description="Basic and acidic residues" evidence="2">
    <location>
        <begin position="12"/>
        <end position="21"/>
    </location>
</feature>
<dbReference type="InterPro" id="IPR013087">
    <property type="entry name" value="Znf_C2H2_type"/>
</dbReference>
<feature type="domain" description="C2H2-type" evidence="3">
    <location>
        <begin position="398"/>
        <end position="419"/>
    </location>
</feature>
<feature type="domain" description="C2H2-type" evidence="3">
    <location>
        <begin position="370"/>
        <end position="390"/>
    </location>
</feature>
<feature type="coiled-coil region" evidence="1">
    <location>
        <begin position="62"/>
        <end position="89"/>
    </location>
</feature>
<comment type="caution">
    <text evidence="4">The sequence shown here is derived from an EMBL/GenBank/DDBJ whole genome shotgun (WGS) entry which is preliminary data.</text>
</comment>
<dbReference type="AlphaFoldDB" id="A0AAV6QW77"/>
<feature type="compositionally biased region" description="Basic and acidic residues" evidence="2">
    <location>
        <begin position="303"/>
        <end position="319"/>
    </location>
</feature>